<accession>A0A1G6MGW9</accession>
<dbReference type="RefSeq" id="WP_176763895.1">
    <property type="nucleotide sequence ID" value="NZ_FMYM01000010.1"/>
</dbReference>
<evidence type="ECO:0000313" key="1">
    <source>
        <dbReference type="EMBL" id="SDC54730.1"/>
    </source>
</evidence>
<protein>
    <submittedName>
        <fullName evidence="1">Uncharacterized protein</fullName>
    </submittedName>
</protein>
<organism evidence="1 2">
    <name type="scientific">Shouchella lonarensis</name>
    <dbReference type="NCBI Taxonomy" id="1464122"/>
    <lineage>
        <taxon>Bacteria</taxon>
        <taxon>Bacillati</taxon>
        <taxon>Bacillota</taxon>
        <taxon>Bacilli</taxon>
        <taxon>Bacillales</taxon>
        <taxon>Bacillaceae</taxon>
        <taxon>Shouchella</taxon>
    </lineage>
</organism>
<gene>
    <name evidence="1" type="ORF">SAMN05421737_11019</name>
</gene>
<evidence type="ECO:0000313" key="2">
    <source>
        <dbReference type="Proteomes" id="UP000242662"/>
    </source>
</evidence>
<dbReference type="Proteomes" id="UP000242662">
    <property type="component" value="Unassembled WGS sequence"/>
</dbReference>
<proteinExistence type="predicted"/>
<dbReference type="EMBL" id="FMYM01000010">
    <property type="protein sequence ID" value="SDC54730.1"/>
    <property type="molecule type" value="Genomic_DNA"/>
</dbReference>
<name>A0A1G6MGW9_9BACI</name>
<dbReference type="STRING" id="1464122.SAMN05421737_11019"/>
<dbReference type="AlphaFoldDB" id="A0A1G6MGW9"/>
<reference evidence="2" key="1">
    <citation type="submission" date="2016-09" db="EMBL/GenBank/DDBJ databases">
        <authorList>
            <person name="Varghese N."/>
            <person name="Submissions S."/>
        </authorList>
    </citation>
    <scope>NUCLEOTIDE SEQUENCE [LARGE SCALE GENOMIC DNA]</scope>
    <source>
        <strain evidence="2">25nlg</strain>
    </source>
</reference>
<keyword evidence="2" id="KW-1185">Reference proteome</keyword>
<sequence length="47" mass="5257">MEKTFDVKVMTPEDLLKVGFVEEENVTHDVSLCTVCSWTSGGPVIER</sequence>